<accession>A0A395NIT9</accession>
<comment type="caution">
    <text evidence="3">The sequence shown here is derived from an EMBL/GenBank/DDBJ whole genome shotgun (WGS) entry which is preliminary data.</text>
</comment>
<gene>
    <name evidence="3" type="ORF">TARUN_6290</name>
</gene>
<proteinExistence type="predicted"/>
<dbReference type="InterPro" id="IPR001357">
    <property type="entry name" value="BRCT_dom"/>
</dbReference>
<dbReference type="STRING" id="490622.A0A395NIT9"/>
<evidence type="ECO:0000313" key="3">
    <source>
        <dbReference type="EMBL" id="RFU75950.1"/>
    </source>
</evidence>
<feature type="region of interest" description="Disordered" evidence="1">
    <location>
        <begin position="292"/>
        <end position="361"/>
    </location>
</feature>
<dbReference type="AlphaFoldDB" id="A0A395NIT9"/>
<feature type="domain" description="BRCT" evidence="2">
    <location>
        <begin position="1"/>
        <end position="85"/>
    </location>
</feature>
<keyword evidence="4" id="KW-1185">Reference proteome</keyword>
<dbReference type="EMBL" id="PXOA01000399">
    <property type="protein sequence ID" value="RFU75950.1"/>
    <property type="molecule type" value="Genomic_DNA"/>
</dbReference>
<organism evidence="3 4">
    <name type="scientific">Trichoderma arundinaceum</name>
    <dbReference type="NCBI Taxonomy" id="490622"/>
    <lineage>
        <taxon>Eukaryota</taxon>
        <taxon>Fungi</taxon>
        <taxon>Dikarya</taxon>
        <taxon>Ascomycota</taxon>
        <taxon>Pezizomycotina</taxon>
        <taxon>Sordariomycetes</taxon>
        <taxon>Hypocreomycetidae</taxon>
        <taxon>Hypocreales</taxon>
        <taxon>Hypocreaceae</taxon>
        <taxon>Trichoderma</taxon>
    </lineage>
</organism>
<dbReference type="OrthoDB" id="342264at2759"/>
<feature type="compositionally biased region" description="Polar residues" evidence="1">
    <location>
        <begin position="343"/>
        <end position="361"/>
    </location>
</feature>
<evidence type="ECO:0000259" key="2">
    <source>
        <dbReference type="PROSITE" id="PS50172"/>
    </source>
</evidence>
<dbReference type="Gene3D" id="3.40.50.10190">
    <property type="entry name" value="BRCT domain"/>
    <property type="match status" value="1"/>
</dbReference>
<dbReference type="Proteomes" id="UP000266272">
    <property type="component" value="Unassembled WGS sequence"/>
</dbReference>
<dbReference type="SUPFAM" id="SSF52113">
    <property type="entry name" value="BRCT domain"/>
    <property type="match status" value="1"/>
</dbReference>
<dbReference type="InterPro" id="IPR036420">
    <property type="entry name" value="BRCT_dom_sf"/>
</dbReference>
<reference evidence="3 4" key="1">
    <citation type="journal article" date="2018" name="PLoS Pathog.">
        <title>Evolution of structural diversity of trichothecenes, a family of toxins produced by plant pathogenic and entomopathogenic fungi.</title>
        <authorList>
            <person name="Proctor R.H."/>
            <person name="McCormick S.P."/>
            <person name="Kim H.S."/>
            <person name="Cardoza R.E."/>
            <person name="Stanley A.M."/>
            <person name="Lindo L."/>
            <person name="Kelly A."/>
            <person name="Brown D.W."/>
            <person name="Lee T."/>
            <person name="Vaughan M.M."/>
            <person name="Alexander N.J."/>
            <person name="Busman M."/>
            <person name="Gutierrez S."/>
        </authorList>
    </citation>
    <scope>NUCLEOTIDE SEQUENCE [LARGE SCALE GENOMIC DNA]</scope>
    <source>
        <strain evidence="3 4">IBT 40837</strain>
    </source>
</reference>
<name>A0A395NIT9_TRIAR</name>
<sequence length="453" mass="51710">MPRRIFKNLVIATAGPLPGQLTVDNLRQWTSIRKGVFTEDFDDQVTHLLFKEALARGKRQHIVHCDWFEISAVNEKKEPERDYSMRNILAKQNAAKREQAQIERGKREGERAVNTNFFHIYNDRTFFPYQIDITRDDDETGELGQRYTLYLWESNAKPHLYWFTAKFMKKKGDSQPSFHRPSPCSGPWRQEMDLFMDFFRIKTGIEWQDRVIKQNIMPGSFFQYTPPTGGKPIGRRLRFCYEYCLEVNAQLRGLPWPPVEGTVEAKEEDIVTRPQSPIFDDTDHEVVTHDEVLIKSDSELPSETVIGDIDREGNSPGEEGETDEQATSQESEPEAEIIDSDTPMASQERSAAAQNLSFGNTNTNNISETIKPYTQAYNIILPHHPFPSVILLRDPIRPCAASMPSSDFSMLAPAALSKFLSSSRVAEKLLELSFSALAILRIESEMASCSTRC</sequence>
<evidence type="ECO:0000256" key="1">
    <source>
        <dbReference type="SAM" id="MobiDB-lite"/>
    </source>
</evidence>
<evidence type="ECO:0000313" key="4">
    <source>
        <dbReference type="Proteomes" id="UP000266272"/>
    </source>
</evidence>
<dbReference type="PROSITE" id="PS50172">
    <property type="entry name" value="BRCT"/>
    <property type="match status" value="1"/>
</dbReference>
<dbReference type="CDD" id="cd00027">
    <property type="entry name" value="BRCT"/>
    <property type="match status" value="1"/>
</dbReference>
<protein>
    <submittedName>
        <fullName evidence="3">Anthranilate synthase component ii</fullName>
    </submittedName>
</protein>